<organism evidence="1 2">
    <name type="scientific">Thermophagus xiamenensis</name>
    <dbReference type="NCBI Taxonomy" id="385682"/>
    <lineage>
        <taxon>Bacteria</taxon>
        <taxon>Pseudomonadati</taxon>
        <taxon>Bacteroidota</taxon>
        <taxon>Bacteroidia</taxon>
        <taxon>Marinilabiliales</taxon>
        <taxon>Marinilabiliaceae</taxon>
        <taxon>Thermophagus</taxon>
    </lineage>
</organism>
<accession>A0A1I2CAI7</accession>
<dbReference type="EMBL" id="FONA01000015">
    <property type="protein sequence ID" value="SFE65185.1"/>
    <property type="molecule type" value="Genomic_DNA"/>
</dbReference>
<sequence length="105" mass="12055">MLDVFMSFNRTIVELKCVIEEISGFSTNCFNRTIVELKFLSIQLEYGRGKGLQSNHSGIEILHFRLQFSPFQCFNRTIVELKLTSINGAPSSLEGFNRTIVELKY</sequence>
<name>A0A1I2CAI7_9BACT</name>
<proteinExistence type="predicted"/>
<dbReference type="Proteomes" id="UP000181976">
    <property type="component" value="Unassembled WGS sequence"/>
</dbReference>
<gene>
    <name evidence="1" type="ORF">SAMN05444380_11574</name>
</gene>
<dbReference type="AlphaFoldDB" id="A0A1I2CAI7"/>
<reference evidence="1 2" key="1">
    <citation type="submission" date="2016-10" db="EMBL/GenBank/DDBJ databases">
        <authorList>
            <person name="de Groot N.N."/>
        </authorList>
    </citation>
    <scope>NUCLEOTIDE SEQUENCE [LARGE SCALE GENOMIC DNA]</scope>
    <source>
        <strain evidence="1 2">DSM 19012</strain>
    </source>
</reference>
<protein>
    <submittedName>
        <fullName evidence="1">Uncharacterized protein</fullName>
    </submittedName>
</protein>
<dbReference type="InParanoid" id="A0A1I2CAI7"/>
<evidence type="ECO:0000313" key="2">
    <source>
        <dbReference type="Proteomes" id="UP000181976"/>
    </source>
</evidence>
<keyword evidence="2" id="KW-1185">Reference proteome</keyword>
<evidence type="ECO:0000313" key="1">
    <source>
        <dbReference type="EMBL" id="SFE65185.1"/>
    </source>
</evidence>